<dbReference type="InterPro" id="IPR006424">
    <property type="entry name" value="Glyceraldehyde-3-P_DH_1"/>
</dbReference>
<dbReference type="InterPro" id="IPR020830">
    <property type="entry name" value="GlycerAld_3-P_DH_AS"/>
</dbReference>
<accession>A0ABY1BAL0</accession>
<dbReference type="InterPro" id="IPR020831">
    <property type="entry name" value="GlycerAld/Erythrose_P_DH"/>
</dbReference>
<dbReference type="SUPFAM" id="SSF51735">
    <property type="entry name" value="NAD(P)-binding Rossmann-fold domains"/>
    <property type="match status" value="1"/>
</dbReference>
<keyword evidence="2" id="KW-0560">Oxidoreductase</keyword>
<proteinExistence type="inferred from homology"/>
<dbReference type="NCBIfam" id="TIGR01534">
    <property type="entry name" value="GAPDH-I"/>
    <property type="match status" value="1"/>
</dbReference>
<dbReference type="CDD" id="cd05214">
    <property type="entry name" value="GAPDH_I_N"/>
    <property type="match status" value="1"/>
</dbReference>
<dbReference type="InterPro" id="IPR036291">
    <property type="entry name" value="NAD(P)-bd_dom_sf"/>
</dbReference>
<comment type="similarity">
    <text evidence="1 3">Belongs to the glyceraldehyde-3-phosphate dehydrogenase family.</text>
</comment>
<dbReference type="NCBIfam" id="NF006139">
    <property type="entry name" value="PRK08289.1"/>
    <property type="match status" value="1"/>
</dbReference>
<name>A0ABY1BAL0_9PSED</name>
<dbReference type="EMBL" id="FOFP01000005">
    <property type="protein sequence ID" value="SEQ38407.1"/>
    <property type="molecule type" value="Genomic_DNA"/>
</dbReference>
<dbReference type="CDD" id="cd18126">
    <property type="entry name" value="GAPDH_I_C"/>
    <property type="match status" value="1"/>
</dbReference>
<feature type="domain" description="Glyceraldehyde 3-phosphate dehydrogenase NAD(P) binding" evidence="4">
    <location>
        <begin position="167"/>
        <end position="328"/>
    </location>
</feature>
<dbReference type="Pfam" id="PF02800">
    <property type="entry name" value="Gp_dh_C"/>
    <property type="match status" value="1"/>
</dbReference>
<gene>
    <name evidence="5" type="ORF">SAMN05216600_105238</name>
</gene>
<dbReference type="SUPFAM" id="SSF55347">
    <property type="entry name" value="Glyceraldehyde-3-phosphate dehydrogenase-like, C-terminal domain"/>
    <property type="match status" value="1"/>
</dbReference>
<evidence type="ECO:0000313" key="6">
    <source>
        <dbReference type="Proteomes" id="UP000198512"/>
    </source>
</evidence>
<keyword evidence="6" id="KW-1185">Reference proteome</keyword>
<evidence type="ECO:0000256" key="3">
    <source>
        <dbReference type="RuleBase" id="RU000397"/>
    </source>
</evidence>
<reference evidence="5 6" key="1">
    <citation type="submission" date="2016-10" db="EMBL/GenBank/DDBJ databases">
        <authorList>
            <person name="Varghese N."/>
            <person name="Submissions S."/>
        </authorList>
    </citation>
    <scope>NUCLEOTIDE SEQUENCE [LARGE SCALE GENOMIC DNA]</scope>
    <source>
        <strain evidence="5 6">CIP 109853</strain>
    </source>
</reference>
<organism evidence="5 6">
    <name type="scientific">Pseudomonas cuatrocienegasensis</name>
    <dbReference type="NCBI Taxonomy" id="543360"/>
    <lineage>
        <taxon>Bacteria</taxon>
        <taxon>Pseudomonadati</taxon>
        <taxon>Pseudomonadota</taxon>
        <taxon>Gammaproteobacteria</taxon>
        <taxon>Pseudomonadales</taxon>
        <taxon>Pseudomonadaceae</taxon>
        <taxon>Pseudomonas</taxon>
    </lineage>
</organism>
<dbReference type="PROSITE" id="PS00071">
    <property type="entry name" value="GAPDH"/>
    <property type="match status" value="1"/>
</dbReference>
<dbReference type="PANTHER" id="PTHR43454">
    <property type="entry name" value="GLYCERALDEHYDE-3-PHOSPHATE DEHYDROGENASE"/>
    <property type="match status" value="1"/>
</dbReference>
<sequence length="518" mass="56568">MGFAVSVSPLHIAGDCLRRHNVAPFFSPYMWKVLPVTQKPDQCLGEWIDREALAEAMIPMIGQLYRNNNVVTSIYGRGLINRSVIDILKAHRFARHRLADNVELSVHDTFPILKTMSELKLGAASVDLGKMAGKFKAEANGRSIEQFVKDELAEVAGKQNGEAREGTDVVLYGFGRIGRLLARILIEKTGGGDGLRLRAIVVRKGASNDLVKRASLLRRDSVHGKFDGTITIDEENNTLTANGNLIQVIYAKDPKEVDYTQYGIKNALLVDNTGVWRDAEGLGQHLACPGVDRVVLTAPGKGALKNIVHGINHGEITPDDKIISAASCTTNAIVPVLKAINDQYGIVNGHVETVHSYTNDQNLIDNFHKGDRRGRSAPLNMVITETGAATAAAKALPVLKGKLTGNAIRVPTPNVSMAILNLNLEKATTREEVNEYLRQMAMHSDLQKQIDFVSSQEVVSTDFVGSRHAGVVDAEATIANDNRVVLYVWYDNEFGYSCQVVRVMEDMAGVNPPAFPRG</sequence>
<protein>
    <submittedName>
        <fullName evidence="5">Glyceraldehyde 3-phosphate dehydrogenase</fullName>
    </submittedName>
</protein>
<dbReference type="SMART" id="SM00846">
    <property type="entry name" value="Gp_dh_N"/>
    <property type="match status" value="1"/>
</dbReference>
<evidence type="ECO:0000256" key="2">
    <source>
        <dbReference type="ARBA" id="ARBA00023002"/>
    </source>
</evidence>
<comment type="caution">
    <text evidence="5">The sequence shown here is derived from an EMBL/GenBank/DDBJ whole genome shotgun (WGS) entry which is preliminary data.</text>
</comment>
<dbReference type="InterPro" id="IPR020828">
    <property type="entry name" value="GlycerAld_3-P_DH_NAD(P)-bd"/>
</dbReference>
<evidence type="ECO:0000313" key="5">
    <source>
        <dbReference type="EMBL" id="SEQ38407.1"/>
    </source>
</evidence>
<evidence type="ECO:0000256" key="1">
    <source>
        <dbReference type="ARBA" id="ARBA00007406"/>
    </source>
</evidence>
<dbReference type="PRINTS" id="PR00078">
    <property type="entry name" value="G3PDHDRGNASE"/>
</dbReference>
<dbReference type="PANTHER" id="PTHR43454:SF1">
    <property type="entry name" value="GLYCERALDEHYDE 3-PHOSPHATE DEHYDROGENASE NAD(P) BINDING DOMAIN-CONTAINING PROTEIN"/>
    <property type="match status" value="1"/>
</dbReference>
<dbReference type="InterPro" id="IPR020829">
    <property type="entry name" value="GlycerAld_3-P_DH_cat"/>
</dbReference>
<dbReference type="Pfam" id="PF00044">
    <property type="entry name" value="Gp_dh_N"/>
    <property type="match status" value="1"/>
</dbReference>
<dbReference type="Proteomes" id="UP000198512">
    <property type="component" value="Unassembled WGS sequence"/>
</dbReference>
<dbReference type="Gene3D" id="3.30.360.10">
    <property type="entry name" value="Dihydrodipicolinate Reductase, domain 2"/>
    <property type="match status" value="1"/>
</dbReference>
<evidence type="ECO:0000259" key="4">
    <source>
        <dbReference type="SMART" id="SM00846"/>
    </source>
</evidence>
<dbReference type="Gene3D" id="3.40.50.720">
    <property type="entry name" value="NAD(P)-binding Rossmann-like Domain"/>
    <property type="match status" value="1"/>
</dbReference>